<dbReference type="EMBL" id="CP034206">
    <property type="protein sequence ID" value="QBZ58586.1"/>
    <property type="molecule type" value="Genomic_DNA"/>
</dbReference>
<dbReference type="VEuPathDB" id="FungiDB:M_BR32_EuGene_00075511"/>
<protein>
    <submittedName>
        <fullName evidence="1">Uncharacterized protein</fullName>
    </submittedName>
</protein>
<dbReference type="Proteomes" id="UP000294847">
    <property type="component" value="Chromosome 3"/>
</dbReference>
<organism evidence="1 2">
    <name type="scientific">Pyricularia oryzae</name>
    <name type="common">Rice blast fungus</name>
    <name type="synonym">Magnaporthe oryzae</name>
    <dbReference type="NCBI Taxonomy" id="318829"/>
    <lineage>
        <taxon>Eukaryota</taxon>
        <taxon>Fungi</taxon>
        <taxon>Dikarya</taxon>
        <taxon>Ascomycota</taxon>
        <taxon>Pezizomycotina</taxon>
        <taxon>Sordariomycetes</taxon>
        <taxon>Sordariomycetidae</taxon>
        <taxon>Magnaporthales</taxon>
        <taxon>Pyriculariaceae</taxon>
        <taxon>Pyricularia</taxon>
    </lineage>
</organism>
<sequence length="103" mass="11510">MKLATGFLPYIGIALSASTSTKANVDNRKEPALCHVVILKPAQIRHPLETWVETFAWVEAGKVVEWHSPKYGSVKVKTDEDDCHLTFLVNKLINGYTCQLITI</sequence>
<evidence type="ECO:0000313" key="1">
    <source>
        <dbReference type="EMBL" id="QBZ58586.1"/>
    </source>
</evidence>
<reference evidence="1 2" key="1">
    <citation type="journal article" date="2019" name="Mol. Biol. Evol.">
        <title>Blast fungal genomes show frequent chromosomal changes, gene gains and losses, and effector gene turnover.</title>
        <authorList>
            <person name="Gomez Luciano L.B."/>
            <person name="Jason Tsai I."/>
            <person name="Chuma I."/>
            <person name="Tosa Y."/>
            <person name="Chen Y.H."/>
            <person name="Li J.Y."/>
            <person name="Li M.Y."/>
            <person name="Jade Lu M.Y."/>
            <person name="Nakayashiki H."/>
            <person name="Li W.H."/>
        </authorList>
    </citation>
    <scope>NUCLEOTIDE SEQUENCE [LARGE SCALE GENOMIC DNA]</scope>
    <source>
        <strain evidence="1">MZ5-1-6</strain>
    </source>
</reference>
<accession>A0A4P7NBT0</accession>
<gene>
    <name evidence="1" type="ORF">PoMZ_03542</name>
</gene>
<proteinExistence type="predicted"/>
<evidence type="ECO:0000313" key="2">
    <source>
        <dbReference type="Proteomes" id="UP000294847"/>
    </source>
</evidence>
<dbReference type="AlphaFoldDB" id="A0A4P7NBT0"/>
<name>A0A4P7NBT0_PYROR</name>